<evidence type="ECO:0000313" key="3">
    <source>
        <dbReference type="Proteomes" id="UP000036681"/>
    </source>
</evidence>
<feature type="coiled-coil region" evidence="2">
    <location>
        <begin position="399"/>
        <end position="426"/>
    </location>
</feature>
<dbReference type="PANTHER" id="PTHR21393">
    <property type="entry name" value="MITOCHONDRIAL 28S RIBOSOMAL PROTEIN S27"/>
    <property type="match status" value="1"/>
</dbReference>
<reference evidence="4" key="1">
    <citation type="submission" date="2016-05" db="UniProtKB">
        <authorList>
            <consortium name="WormBaseParasite"/>
        </authorList>
    </citation>
    <scope>IDENTIFICATION</scope>
</reference>
<dbReference type="PANTHER" id="PTHR21393:SF0">
    <property type="entry name" value="SMALL RIBOSOMAL SUBUNIT PROTEIN MS27"/>
    <property type="match status" value="1"/>
</dbReference>
<keyword evidence="2" id="KW-0175">Coiled coil</keyword>
<dbReference type="AlphaFoldDB" id="A0A0M3HNK1"/>
<dbReference type="WBParaSite" id="ALUE_0000327001-mRNA-1">
    <property type="protein sequence ID" value="ALUE_0000327001-mRNA-1"/>
    <property type="gene ID" value="ALUE_0000327001"/>
</dbReference>
<protein>
    <submittedName>
        <fullName evidence="4">28S ribosomal protein S27, mitochondrial</fullName>
    </submittedName>
</protein>
<dbReference type="InterPro" id="IPR019266">
    <property type="entry name" value="Ribosomal_mS27"/>
</dbReference>
<keyword evidence="3" id="KW-1185">Reference proteome</keyword>
<dbReference type="GO" id="GO:0005739">
    <property type="term" value="C:mitochondrion"/>
    <property type="evidence" value="ECO:0007669"/>
    <property type="project" value="UniProtKB-SubCell"/>
</dbReference>
<organism evidence="3 4">
    <name type="scientific">Ascaris lumbricoides</name>
    <name type="common">Giant roundworm</name>
    <dbReference type="NCBI Taxonomy" id="6252"/>
    <lineage>
        <taxon>Eukaryota</taxon>
        <taxon>Metazoa</taxon>
        <taxon>Ecdysozoa</taxon>
        <taxon>Nematoda</taxon>
        <taxon>Chromadorea</taxon>
        <taxon>Rhabditida</taxon>
        <taxon>Spirurina</taxon>
        <taxon>Ascaridomorpha</taxon>
        <taxon>Ascaridoidea</taxon>
        <taxon>Ascarididae</taxon>
        <taxon>Ascaris</taxon>
    </lineage>
</organism>
<dbReference type="Pfam" id="PF10037">
    <property type="entry name" value="MRP-S27"/>
    <property type="match status" value="2"/>
</dbReference>
<accession>A0A0M3HNK1</accession>
<proteinExistence type="predicted"/>
<dbReference type="Proteomes" id="UP000036681">
    <property type="component" value="Unplaced"/>
</dbReference>
<evidence type="ECO:0000313" key="4">
    <source>
        <dbReference type="WBParaSite" id="ALUE_0000327001-mRNA-1"/>
    </source>
</evidence>
<dbReference type="InterPro" id="IPR034913">
    <property type="entry name" value="mS27/PTCD2"/>
</dbReference>
<evidence type="ECO:0000256" key="2">
    <source>
        <dbReference type="SAM" id="Coils"/>
    </source>
</evidence>
<sequence>MLIFGRYLRVMHSARGTVRVLRRTLLTKRFAMEDEWAARHRTLDALSLGGDYEWIAAVQKKFIGGGIASAVDVDAAVCAAEEKDQLADLVDLVYRLRHTENTADTLPSTEYALLRTILKHDATDLLFKIIADPINYGVFFNEHSACLAIDYLLERHKYAGTYRLISSAIAELSRASCSNIFISAAKIASIIMQQEMFDSKLLNTLCIYAALRWLELPPDERIFDRIVQPVAASEENVNEEDIRMFKFPYLKNAYFDSHFDLEKAEHLVGKTLLWMVEHTALESSLAHSIRTVGALFYERYELFTELLQDGQLLPAAVDVCRAEVGRKAADVEEELKKIYEKLTMFFEEQLDKCSRSNSTMSLSSAVEEHLRKIQSDEENKVVDAQKSLLKEWDDRRSALIKAQAEYLNCRLRLEEIQKQCEELEAKREIVHFFENRMKWEDQAKRKDEIFDELRERQRDEELSEEEYSVSMFEKIRQSKSASS</sequence>
<name>A0A0M3HNK1_ASCLU</name>
<evidence type="ECO:0000256" key="1">
    <source>
        <dbReference type="ARBA" id="ARBA00004173"/>
    </source>
</evidence>
<comment type="subcellular location">
    <subcellularLocation>
        <location evidence="1">Mitochondrion</location>
    </subcellularLocation>
</comment>